<evidence type="ECO:0000256" key="4">
    <source>
        <dbReference type="ARBA" id="ARBA00022801"/>
    </source>
</evidence>
<evidence type="ECO:0000256" key="5">
    <source>
        <dbReference type="ARBA" id="ARBA00024207"/>
    </source>
</evidence>
<protein>
    <recommendedName>
        <fullName evidence="8">DUF86 domain-containing protein</fullName>
    </recommendedName>
</protein>
<evidence type="ECO:0000256" key="3">
    <source>
        <dbReference type="ARBA" id="ARBA00022722"/>
    </source>
</evidence>
<dbReference type="HOGENOM" id="CLU_152343_0_0_2"/>
<dbReference type="PANTHER" id="PTHR33397:SF5">
    <property type="entry name" value="RNASE YUTE-RELATED"/>
    <property type="match status" value="1"/>
</dbReference>
<organism evidence="6 7">
    <name type="scientific">Geoglobus acetivorans</name>
    <dbReference type="NCBI Taxonomy" id="565033"/>
    <lineage>
        <taxon>Archaea</taxon>
        <taxon>Methanobacteriati</taxon>
        <taxon>Methanobacteriota</taxon>
        <taxon>Archaeoglobi</taxon>
        <taxon>Archaeoglobales</taxon>
        <taxon>Archaeoglobaceae</taxon>
        <taxon>Geoglobus</taxon>
    </lineage>
</organism>
<dbReference type="Gene3D" id="1.20.120.580">
    <property type="entry name" value="bsu32300-like"/>
    <property type="match status" value="1"/>
</dbReference>
<dbReference type="NCBIfam" id="NF047751">
    <property type="entry name" value="HepT_toxin"/>
    <property type="match status" value="1"/>
</dbReference>
<dbReference type="GO" id="GO:0016787">
    <property type="term" value="F:hydrolase activity"/>
    <property type="evidence" value="ECO:0007669"/>
    <property type="project" value="UniProtKB-KW"/>
</dbReference>
<dbReference type="RefSeq" id="WP_048092574.1">
    <property type="nucleotide sequence ID" value="NZ_CP009552.1"/>
</dbReference>
<dbReference type="Pfam" id="PF01934">
    <property type="entry name" value="HepT-like"/>
    <property type="match status" value="1"/>
</dbReference>
<comment type="similarity">
    <text evidence="5">Belongs to the HepT RNase toxin family.</text>
</comment>
<dbReference type="GeneID" id="24798216"/>
<dbReference type="KEGG" id="gac:GACE_1638"/>
<evidence type="ECO:0000256" key="1">
    <source>
        <dbReference type="ARBA" id="ARBA00022553"/>
    </source>
</evidence>
<keyword evidence="1" id="KW-0597">Phosphoprotein</keyword>
<dbReference type="Proteomes" id="UP000030624">
    <property type="component" value="Chromosome"/>
</dbReference>
<evidence type="ECO:0000313" key="7">
    <source>
        <dbReference type="Proteomes" id="UP000030624"/>
    </source>
</evidence>
<dbReference type="GO" id="GO:0004540">
    <property type="term" value="F:RNA nuclease activity"/>
    <property type="evidence" value="ECO:0007669"/>
    <property type="project" value="InterPro"/>
</dbReference>
<evidence type="ECO:0000256" key="2">
    <source>
        <dbReference type="ARBA" id="ARBA00022649"/>
    </source>
</evidence>
<dbReference type="EMBL" id="CP009552">
    <property type="protein sequence ID" value="AIY90669.1"/>
    <property type="molecule type" value="Genomic_DNA"/>
</dbReference>
<dbReference type="AlphaFoldDB" id="A0A0A7GF62"/>
<sequence>MRKERYREKIEYIIEAINEIPPNPERPIEVSGTFYNLLTAIESAMDISAMLVKDFGKRVEDDYGNIEILQEIGVLDGELAENLKMCNGLRNWLVHRYNRVDKELVLSSVEEVKEILTKFIKRVEDVLEKAEL</sequence>
<proteinExistence type="inferred from homology"/>
<keyword evidence="2" id="KW-1277">Toxin-antitoxin system</keyword>
<gene>
    <name evidence="6" type="ORF">GACE_1638</name>
</gene>
<evidence type="ECO:0008006" key="8">
    <source>
        <dbReference type="Google" id="ProtNLM"/>
    </source>
</evidence>
<dbReference type="InterPro" id="IPR052379">
    <property type="entry name" value="Type_VII_TA_RNase"/>
</dbReference>
<dbReference type="InterPro" id="IPR037038">
    <property type="entry name" value="HepT-like_sf"/>
</dbReference>
<dbReference type="GO" id="GO:0110001">
    <property type="term" value="C:toxin-antitoxin complex"/>
    <property type="evidence" value="ECO:0007669"/>
    <property type="project" value="InterPro"/>
</dbReference>
<name>A0A0A7GF62_GEOAI</name>
<dbReference type="PANTHER" id="PTHR33397">
    <property type="entry name" value="UPF0331 PROTEIN YUTE"/>
    <property type="match status" value="1"/>
</dbReference>
<reference evidence="6 7" key="1">
    <citation type="journal article" date="2015" name="Appl. Environ. Microbiol.">
        <title>The Geoglobus acetivorans genome: Fe(III) reduction, acetate utilization, autotrophic growth, and degradation of aromatic compounds in a hyperthermophilic archaeon.</title>
        <authorList>
            <person name="Mardanov A.V."/>
            <person name="Slododkina G.B."/>
            <person name="Slobodkin A.I."/>
            <person name="Beletsky A.V."/>
            <person name="Gavrilov S.N."/>
            <person name="Kublanov I.V."/>
            <person name="Bonch-Osmolovskaya E.A."/>
            <person name="Skryabin K.G."/>
            <person name="Ravin N.V."/>
        </authorList>
    </citation>
    <scope>NUCLEOTIDE SEQUENCE [LARGE SCALE GENOMIC DNA]</scope>
    <source>
        <strain evidence="6 7">SBH6</strain>
    </source>
</reference>
<keyword evidence="3" id="KW-0540">Nuclease</keyword>
<keyword evidence="4" id="KW-0378">Hydrolase</keyword>
<dbReference type="InterPro" id="IPR008201">
    <property type="entry name" value="HepT-like"/>
</dbReference>
<dbReference type="eggNOG" id="arCOG02109">
    <property type="taxonomic scope" value="Archaea"/>
</dbReference>
<dbReference type="STRING" id="565033.GACE_1638"/>
<evidence type="ECO:0000313" key="6">
    <source>
        <dbReference type="EMBL" id="AIY90669.1"/>
    </source>
</evidence>
<accession>A0A0A7GF62</accession>